<dbReference type="Proteomes" id="UP000035680">
    <property type="component" value="Unassembled WGS sequence"/>
</dbReference>
<reference evidence="3" key="2">
    <citation type="submission" date="2015-08" db="UniProtKB">
        <authorList>
            <consortium name="WormBaseParasite"/>
        </authorList>
    </citation>
    <scope>IDENTIFICATION</scope>
</reference>
<feature type="region of interest" description="Disordered" evidence="1">
    <location>
        <begin position="723"/>
        <end position="769"/>
    </location>
</feature>
<feature type="region of interest" description="Disordered" evidence="1">
    <location>
        <begin position="864"/>
        <end position="889"/>
    </location>
</feature>
<feature type="region of interest" description="Disordered" evidence="1">
    <location>
        <begin position="138"/>
        <end position="168"/>
    </location>
</feature>
<feature type="compositionally biased region" description="Basic and acidic residues" evidence="1">
    <location>
        <begin position="153"/>
        <end position="168"/>
    </location>
</feature>
<feature type="region of interest" description="Disordered" evidence="1">
    <location>
        <begin position="608"/>
        <end position="646"/>
    </location>
</feature>
<dbReference type="AlphaFoldDB" id="A0A0K0FDU1"/>
<evidence type="ECO:0000313" key="2">
    <source>
        <dbReference type="Proteomes" id="UP000035680"/>
    </source>
</evidence>
<evidence type="ECO:0000256" key="1">
    <source>
        <dbReference type="SAM" id="MobiDB-lite"/>
    </source>
</evidence>
<feature type="compositionally biased region" description="Low complexity" evidence="1">
    <location>
        <begin position="75"/>
        <end position="89"/>
    </location>
</feature>
<feature type="region of interest" description="Disordered" evidence="1">
    <location>
        <begin position="39"/>
        <end position="116"/>
    </location>
</feature>
<dbReference type="STRING" id="75913.A0A0K0FDU1"/>
<feature type="region of interest" description="Disordered" evidence="1">
    <location>
        <begin position="1"/>
        <end position="25"/>
    </location>
</feature>
<dbReference type="WBParaSite" id="SVE_0701700.1">
    <property type="protein sequence ID" value="SVE_0701700.1"/>
    <property type="gene ID" value="SVE_0701700"/>
</dbReference>
<feature type="compositionally biased region" description="Polar residues" evidence="1">
    <location>
        <begin position="138"/>
        <end position="152"/>
    </location>
</feature>
<feature type="compositionally biased region" description="Basic and acidic residues" evidence="1">
    <location>
        <begin position="751"/>
        <end position="769"/>
    </location>
</feature>
<protein>
    <submittedName>
        <fullName evidence="3">PSP1 C-terminal domain-containing protein</fullName>
    </submittedName>
</protein>
<name>A0A0K0FDU1_STRVS</name>
<keyword evidence="2" id="KW-1185">Reference proteome</keyword>
<accession>A0A0K0FDU1</accession>
<evidence type="ECO:0000313" key="3">
    <source>
        <dbReference type="WBParaSite" id="SVE_0701700.1"/>
    </source>
</evidence>
<reference evidence="2" key="1">
    <citation type="submission" date="2014-07" db="EMBL/GenBank/DDBJ databases">
        <authorList>
            <person name="Martin A.A"/>
            <person name="De Silva N."/>
        </authorList>
    </citation>
    <scope>NUCLEOTIDE SEQUENCE</scope>
</reference>
<feature type="compositionally biased region" description="Basic and acidic residues" evidence="1">
    <location>
        <begin position="59"/>
        <end position="69"/>
    </location>
</feature>
<feature type="region of interest" description="Disordered" evidence="1">
    <location>
        <begin position="549"/>
        <end position="572"/>
    </location>
</feature>
<sequence>MSISKDAIESYINTMNDPSPKELEGNCFFSSEKRFFKTMSSSNESKEPSKKFQQHKNQKNTDGEWEKVSQKFRKSVTVTPSKTSTPVSSALDQNWREGTKSATSSDGAKKTYGTPDKYRIGKSYPMKSELDDNWRCKTTTEGTGTPLKSSLPQKKENKFGLERNTNRRESFNLPEKITENILNDNLGKDNHYDLEVNNEFRLKFDNDPLETYNSNLSDFPNSPPNQWNHLADQGINTNFNSSMNSYGIDMNGFSNGRIPFLQNSLNFPLDSFQNNIGSLDSNGLPKNLNMFNVPLETPEPPLLPPFPPFLPYKNGLTNNTAMDPFTRLMAQQRLSLEQEMQNYQNFNPLQMMSGPTHPLFSMNNMTQFSPEESFTINNIYDTVPENSINTRSESQDDIFKGDAIVMVEILPYPKWHHDREKLQWTVLSVEGNQSGPYDASDLSVRFISGDLSPYIRFLIYGGPLKKWARLIDLMKTANERNPFVSAQSPRVHEEFIMVDFYYKGAGQQMNFEHWRDFISSQLEKERLGIMEKASDGRSSSNLGIQKLEDEEHHENTGSNIESEFSNDHNENSIGEKQFSDELLYDNKNQSKNKDSSNKCNVITNDETSNWVSTHQKPKKGKKNEIVSKGSSSSTLRNNRSTLSNLETAPKTQIQKPPILATQKVWDSPNIMPDDPSINQKSKLTFSIGDVISNNSTKATNRSAWSTTEVKNIAPINFADTVQKKTPQTSNAGKPVKELSPKANCSTWNSENDSKVVEEPKETPKSPVDEKEISSRKELEVWLREKLKALKKNVDYEVFCSFIIDVEHPTEVEDYFYTYFGDSSAVKKFIKQFLEKRSDIRSRSLKTKLEKDDLSAPAQAVGFTIQTSKKNKKQKNNVAPPPTTVHTPVTPTIASAPAPVIANNNSHSYSSISSNLHIPCKSVPSKPSLLSSSKNWETPNIVPDDPEIHEKAPLKFNLGDLLGVTSSPNNSSTLSSSAWSNGKSPKITTLTPTIVNTVNKSKKTTELPWKTIGKAVKK</sequence>
<feature type="compositionally biased region" description="Low complexity" evidence="1">
    <location>
        <begin position="630"/>
        <end position="645"/>
    </location>
</feature>
<organism evidence="2 3">
    <name type="scientific">Strongyloides venezuelensis</name>
    <name type="common">Threadworm</name>
    <dbReference type="NCBI Taxonomy" id="75913"/>
    <lineage>
        <taxon>Eukaryota</taxon>
        <taxon>Metazoa</taxon>
        <taxon>Ecdysozoa</taxon>
        <taxon>Nematoda</taxon>
        <taxon>Chromadorea</taxon>
        <taxon>Rhabditida</taxon>
        <taxon>Tylenchina</taxon>
        <taxon>Panagrolaimomorpha</taxon>
        <taxon>Strongyloidoidea</taxon>
        <taxon>Strongyloididae</taxon>
        <taxon>Strongyloides</taxon>
    </lineage>
</organism>
<proteinExistence type="predicted"/>